<keyword evidence="5" id="KW-0326">Glycosidase</keyword>
<evidence type="ECO:0000313" key="10">
    <source>
        <dbReference type="EMBL" id="NML67881.1"/>
    </source>
</evidence>
<evidence type="ECO:0000256" key="4">
    <source>
        <dbReference type="ARBA" id="ARBA00022837"/>
    </source>
</evidence>
<keyword evidence="11" id="KW-1185">Reference proteome</keyword>
<name>A0A7Y0AIA7_9BACT</name>
<dbReference type="Gene3D" id="3.20.20.70">
    <property type="entry name" value="Aldolase class I"/>
    <property type="match status" value="1"/>
</dbReference>
<dbReference type="Pfam" id="PF10566">
    <property type="entry name" value="Glyco_hydro_97"/>
    <property type="match status" value="1"/>
</dbReference>
<gene>
    <name evidence="10" type="ORF">HHL22_21990</name>
</gene>
<evidence type="ECO:0000256" key="3">
    <source>
        <dbReference type="ARBA" id="ARBA00022801"/>
    </source>
</evidence>
<proteinExistence type="predicted"/>
<evidence type="ECO:0000256" key="1">
    <source>
        <dbReference type="ARBA" id="ARBA00001913"/>
    </source>
</evidence>
<keyword evidence="3 10" id="KW-0378">Hydrolase</keyword>
<evidence type="ECO:0000259" key="9">
    <source>
        <dbReference type="Pfam" id="PF14509"/>
    </source>
</evidence>
<dbReference type="InterPro" id="IPR029483">
    <property type="entry name" value="GH97_C"/>
</dbReference>
<reference evidence="10 11" key="1">
    <citation type="submission" date="2020-04" db="EMBL/GenBank/DDBJ databases">
        <title>Hymenobacter polaris sp. nov., isolated from Arctic soil.</title>
        <authorList>
            <person name="Dahal R.H."/>
        </authorList>
    </citation>
    <scope>NUCLEOTIDE SEQUENCE [LARGE SCALE GENOMIC DNA]</scope>
    <source>
        <strain evidence="10 11">RP-2-7</strain>
    </source>
</reference>
<feature type="domain" description="Glycosyl-hydrolase 97 N-terminal" evidence="8">
    <location>
        <begin position="28"/>
        <end position="296"/>
    </location>
</feature>
<accession>A0A7Y0AIA7</accession>
<evidence type="ECO:0000256" key="2">
    <source>
        <dbReference type="ARBA" id="ARBA00011245"/>
    </source>
</evidence>
<dbReference type="Pfam" id="PF14508">
    <property type="entry name" value="GH97_N"/>
    <property type="match status" value="1"/>
</dbReference>
<dbReference type="InterPro" id="IPR029486">
    <property type="entry name" value="GH97_N"/>
</dbReference>
<comment type="subunit">
    <text evidence="2">Monomer.</text>
</comment>
<evidence type="ECO:0000259" key="7">
    <source>
        <dbReference type="Pfam" id="PF10566"/>
    </source>
</evidence>
<dbReference type="PANTHER" id="PTHR35803">
    <property type="entry name" value="GLUCAN 1,4-ALPHA-GLUCOSIDASE SUSB-RELATED"/>
    <property type="match status" value="1"/>
</dbReference>
<dbReference type="GO" id="GO:0016798">
    <property type="term" value="F:hydrolase activity, acting on glycosyl bonds"/>
    <property type="evidence" value="ECO:0007669"/>
    <property type="project" value="UniProtKB-KW"/>
</dbReference>
<dbReference type="InterPro" id="IPR017853">
    <property type="entry name" value="GH"/>
</dbReference>
<evidence type="ECO:0000256" key="5">
    <source>
        <dbReference type="ARBA" id="ARBA00023295"/>
    </source>
</evidence>
<evidence type="ECO:0000313" key="11">
    <source>
        <dbReference type="Proteomes" id="UP000559626"/>
    </source>
</evidence>
<evidence type="ECO:0000256" key="6">
    <source>
        <dbReference type="SAM" id="SignalP"/>
    </source>
</evidence>
<comment type="cofactor">
    <cofactor evidence="1">
        <name>Ca(2+)</name>
        <dbReference type="ChEBI" id="CHEBI:29108"/>
    </cofactor>
</comment>
<dbReference type="InterPro" id="IPR013780">
    <property type="entry name" value="Glyco_hydro_b"/>
</dbReference>
<dbReference type="Gene3D" id="2.70.98.10">
    <property type="match status" value="1"/>
</dbReference>
<dbReference type="PANTHER" id="PTHR35803:SF2">
    <property type="entry name" value="RETAINING ALPHA-GALACTOSIDASE"/>
    <property type="match status" value="1"/>
</dbReference>
<keyword evidence="6" id="KW-0732">Signal</keyword>
<keyword evidence="4" id="KW-0106">Calcium</keyword>
<dbReference type="Pfam" id="PF14509">
    <property type="entry name" value="GH97_C"/>
    <property type="match status" value="1"/>
</dbReference>
<dbReference type="InterPro" id="IPR013785">
    <property type="entry name" value="Aldolase_TIM"/>
</dbReference>
<feature type="domain" description="Glycosyl-hydrolase 97 C-terminal oligomerisation" evidence="9">
    <location>
        <begin position="565"/>
        <end position="660"/>
    </location>
</feature>
<dbReference type="RefSeq" id="WP_169533588.1">
    <property type="nucleotide sequence ID" value="NZ_JABBGH010000004.1"/>
</dbReference>
<evidence type="ECO:0000259" key="8">
    <source>
        <dbReference type="Pfam" id="PF14508"/>
    </source>
</evidence>
<dbReference type="GO" id="GO:0030246">
    <property type="term" value="F:carbohydrate binding"/>
    <property type="evidence" value="ECO:0007669"/>
    <property type="project" value="InterPro"/>
</dbReference>
<organism evidence="10 11">
    <name type="scientific">Hymenobacter polaris</name>
    <dbReference type="NCBI Taxonomy" id="2682546"/>
    <lineage>
        <taxon>Bacteria</taxon>
        <taxon>Pseudomonadati</taxon>
        <taxon>Bacteroidota</taxon>
        <taxon>Cytophagia</taxon>
        <taxon>Cytophagales</taxon>
        <taxon>Hymenobacteraceae</taxon>
        <taxon>Hymenobacter</taxon>
    </lineage>
</organism>
<dbReference type="Proteomes" id="UP000559626">
    <property type="component" value="Unassembled WGS sequence"/>
</dbReference>
<dbReference type="SUPFAM" id="SSF51445">
    <property type="entry name" value="(Trans)glycosidases"/>
    <property type="match status" value="1"/>
</dbReference>
<comment type="caution">
    <text evidence="10">The sequence shown here is derived from an EMBL/GenBank/DDBJ whole genome shotgun (WGS) entry which is preliminary data.</text>
</comment>
<dbReference type="InterPro" id="IPR014718">
    <property type="entry name" value="GH-type_carb-bd"/>
</dbReference>
<feature type="signal peptide" evidence="6">
    <location>
        <begin position="1"/>
        <end position="20"/>
    </location>
</feature>
<feature type="domain" description="Glycosyl-hydrolase 97 catalytic" evidence="7">
    <location>
        <begin position="314"/>
        <end position="466"/>
    </location>
</feature>
<dbReference type="InterPro" id="IPR052720">
    <property type="entry name" value="Glycosyl_hydrolase_97"/>
</dbReference>
<dbReference type="InterPro" id="IPR019563">
    <property type="entry name" value="GH97_catalytic"/>
</dbReference>
<feature type="chain" id="PRO_5031502438" evidence="6">
    <location>
        <begin position="21"/>
        <end position="664"/>
    </location>
</feature>
<dbReference type="EMBL" id="JABBGH010000004">
    <property type="protein sequence ID" value="NML67881.1"/>
    <property type="molecule type" value="Genomic_DNA"/>
</dbReference>
<sequence>MRTTYLLLSGLLLLASAGRAQRLTAYHVKSPDGQLDLSVQVGPTIEWAVQHAGTPIITPSALALTLARGEVLGRNAVVASAKTEAVNTTIASPIYKKSQVVDHYNQLTLTLKGNYGLVLRAYNDGVAYRFFTRRKGRLTVQREQATFNFAQDFPALVPLVRDLRVPTDPYMSSFESLYSPLKLSAIKPDTLAFLPALVEVSGGKKVVVLESDVEDYPGMFVQANGAAAPGLHGDFARYPAKEVAGGFHNMQLVVPERANFIAQTSGTRSFPWRAVVVSTDDKALLDNDMVYKLAAPSRVKDVSWIKPGKVAWDWWNDWNLTHVDFKAGINTLTYKYYIDFAAANKLEYVILDEGWSQETNILQVVPAIDLAELIAYGKQKGVGIILWANWHAISEKMEAAYAQYAKTGAKGFKIDFLDRDDQKMVESSYLLARRAADYHLLVDFHGMHKPDGLQRTYPNVLNYEGVKGLENSKWTLHDDVPRYDVTIPFIRMVAGPMDYTPGAMRNATEAEFHPSNALPMSQGTRCHQLAMYVVFEAPLQMLADSPSAYQKEPESTNFIAQVPTTFDQTVALAGQVGECAALARRQGRTWYVGALSNWTARDLTLDCAFLGPGTYEMVLFRDGPNADRDATDYQREVRRVTAQDKLALHLGSGGGWAARIYPVQ</sequence>
<dbReference type="AlphaFoldDB" id="A0A7Y0AIA7"/>
<dbReference type="Gene3D" id="2.60.40.1180">
    <property type="entry name" value="Golgi alpha-mannosidase II"/>
    <property type="match status" value="1"/>
</dbReference>
<protein>
    <submittedName>
        <fullName evidence="10">Glycoside hydrolase family 97 protein</fullName>
    </submittedName>
</protein>